<dbReference type="AlphaFoldDB" id="E5ATK8"/>
<dbReference type="SUPFAM" id="SSF46785">
    <property type="entry name" value="Winged helix' DNA-binding domain"/>
    <property type="match status" value="1"/>
</dbReference>
<dbReference type="GO" id="GO:0006355">
    <property type="term" value="P:regulation of DNA-templated transcription"/>
    <property type="evidence" value="ECO:0007669"/>
    <property type="project" value="UniProtKB-ARBA"/>
</dbReference>
<dbReference type="Pfam" id="PF01037">
    <property type="entry name" value="AsnC_trans_reg"/>
    <property type="match status" value="1"/>
</dbReference>
<keyword evidence="5" id="KW-0614">Plasmid</keyword>
<organism evidence="5 6">
    <name type="scientific">Mycetohabitans rhizoxinica (strain DSM 19002 / CIP 109453 / HKI 454)</name>
    <name type="common">Paraburkholderia rhizoxinica</name>
    <dbReference type="NCBI Taxonomy" id="882378"/>
    <lineage>
        <taxon>Bacteria</taxon>
        <taxon>Pseudomonadati</taxon>
        <taxon>Pseudomonadota</taxon>
        <taxon>Betaproteobacteria</taxon>
        <taxon>Burkholderiales</taxon>
        <taxon>Burkholderiaceae</taxon>
        <taxon>Mycetohabitans</taxon>
    </lineage>
</organism>
<dbReference type="InterPro" id="IPR019885">
    <property type="entry name" value="Tscrpt_reg_HTH_AsnC-type_CS"/>
</dbReference>
<dbReference type="Proteomes" id="UP000007437">
    <property type="component" value="Plasmid pBRH01"/>
</dbReference>
<dbReference type="InterPro" id="IPR036390">
    <property type="entry name" value="WH_DNA-bd_sf"/>
</dbReference>
<accession>E5ATK8</accession>
<dbReference type="PRINTS" id="PR00033">
    <property type="entry name" value="HTHASNC"/>
</dbReference>
<dbReference type="SUPFAM" id="SSF54909">
    <property type="entry name" value="Dimeric alpha+beta barrel"/>
    <property type="match status" value="1"/>
</dbReference>
<dbReference type="Gene3D" id="1.10.10.10">
    <property type="entry name" value="Winged helix-like DNA-binding domain superfamily/Winged helix DNA-binding domain"/>
    <property type="match status" value="1"/>
</dbReference>
<dbReference type="GO" id="GO:0005829">
    <property type="term" value="C:cytosol"/>
    <property type="evidence" value="ECO:0007669"/>
    <property type="project" value="TreeGrafter"/>
</dbReference>
<protein>
    <submittedName>
        <fullName evidence="5">Transcriptional regulator, AsnC family</fullName>
    </submittedName>
</protein>
<keyword evidence="2" id="KW-0238">DNA-binding</keyword>
<evidence type="ECO:0000256" key="3">
    <source>
        <dbReference type="ARBA" id="ARBA00023163"/>
    </source>
</evidence>
<dbReference type="EMBL" id="FR687360">
    <property type="protein sequence ID" value="CBW76432.1"/>
    <property type="molecule type" value="Genomic_DNA"/>
</dbReference>
<feature type="domain" description="HTH asnC-type" evidence="4">
    <location>
        <begin position="13"/>
        <end position="76"/>
    </location>
</feature>
<evidence type="ECO:0000313" key="6">
    <source>
        <dbReference type="Proteomes" id="UP000007437"/>
    </source>
</evidence>
<evidence type="ECO:0000256" key="2">
    <source>
        <dbReference type="ARBA" id="ARBA00023125"/>
    </source>
</evidence>
<dbReference type="InterPro" id="IPR011008">
    <property type="entry name" value="Dimeric_a/b-barrel"/>
</dbReference>
<dbReference type="InterPro" id="IPR019888">
    <property type="entry name" value="Tscrpt_reg_AsnC-like"/>
</dbReference>
<dbReference type="Gene3D" id="3.30.70.920">
    <property type="match status" value="1"/>
</dbReference>
<sequence length="175" mass="19676">MELEKFSNINPSMDKIDAKILSLLQHDASLGLNDIAKAVNLSPTPCWRRIQKLREDGVIQRQVVLCDPTKLNLGLTAFVTIRASQHNDGWTSRFLKGVTAIPEIVEIYRMTGDVDYLLKVVVPDIAGYDNVYKRLIKAAELLDVSASFAMEVVKHTTAFPLDHVTDRRARATSRR</sequence>
<proteinExistence type="predicted"/>
<keyword evidence="3" id="KW-0804">Transcription</keyword>
<dbReference type="GO" id="GO:0043200">
    <property type="term" value="P:response to amino acid"/>
    <property type="evidence" value="ECO:0007669"/>
    <property type="project" value="TreeGrafter"/>
</dbReference>
<dbReference type="PANTHER" id="PTHR30154">
    <property type="entry name" value="LEUCINE-RESPONSIVE REGULATORY PROTEIN"/>
    <property type="match status" value="1"/>
</dbReference>
<dbReference type="KEGG" id="brh:RBRH_03460"/>
<evidence type="ECO:0000256" key="1">
    <source>
        <dbReference type="ARBA" id="ARBA00023015"/>
    </source>
</evidence>
<dbReference type="PROSITE" id="PS00519">
    <property type="entry name" value="HTH_ASNC_1"/>
    <property type="match status" value="1"/>
</dbReference>
<evidence type="ECO:0000259" key="4">
    <source>
        <dbReference type="PROSITE" id="PS50956"/>
    </source>
</evidence>
<evidence type="ECO:0000313" key="5">
    <source>
        <dbReference type="EMBL" id="CBW76432.1"/>
    </source>
</evidence>
<dbReference type="Pfam" id="PF13412">
    <property type="entry name" value="HTH_24"/>
    <property type="match status" value="1"/>
</dbReference>
<dbReference type="InterPro" id="IPR011991">
    <property type="entry name" value="ArsR-like_HTH"/>
</dbReference>
<dbReference type="CDD" id="cd00090">
    <property type="entry name" value="HTH_ARSR"/>
    <property type="match status" value="1"/>
</dbReference>
<dbReference type="HOGENOM" id="CLU_091233_0_2_4"/>
<dbReference type="InterPro" id="IPR000485">
    <property type="entry name" value="AsnC-type_HTH_dom"/>
</dbReference>
<dbReference type="InterPro" id="IPR019887">
    <property type="entry name" value="Tscrpt_reg_AsnC/Lrp_C"/>
</dbReference>
<reference evidence="5 6" key="1">
    <citation type="journal article" date="2011" name="J. Bacteriol.">
        <title>Complete genome sequence of Burkholderia rhizoxinica, an endosymbiont of Rhizopus microsporus.</title>
        <authorList>
            <person name="Lackner G."/>
            <person name="Moebius N."/>
            <person name="Partida-Martinez L."/>
            <person name="Hertweck C."/>
        </authorList>
    </citation>
    <scope>NUCLEOTIDE SEQUENCE [LARGE SCALE GENOMIC DNA]</scope>
    <source>
        <strain evidence="6">DSM 19002 / CIP 109453 / HKI 454</strain>
        <plasmid evidence="5 6">pBRH01</plasmid>
    </source>
</reference>
<dbReference type="eggNOG" id="COG1522">
    <property type="taxonomic scope" value="Bacteria"/>
</dbReference>
<dbReference type="PANTHER" id="PTHR30154:SF17">
    <property type="entry name" value="DNA-BINDING TRANSCRIPTIONAL ACTIVATOR DECR"/>
    <property type="match status" value="1"/>
</dbReference>
<dbReference type="GO" id="GO:0043565">
    <property type="term" value="F:sequence-specific DNA binding"/>
    <property type="evidence" value="ECO:0007669"/>
    <property type="project" value="InterPro"/>
</dbReference>
<dbReference type="InterPro" id="IPR036388">
    <property type="entry name" value="WH-like_DNA-bd_sf"/>
</dbReference>
<keyword evidence="1" id="KW-0805">Transcription regulation</keyword>
<dbReference type="PROSITE" id="PS50956">
    <property type="entry name" value="HTH_ASNC_2"/>
    <property type="match status" value="1"/>
</dbReference>
<geneLocation type="plasmid" evidence="5 6">
    <name>pBRH01</name>
</geneLocation>
<dbReference type="SMART" id="SM00344">
    <property type="entry name" value="HTH_ASNC"/>
    <property type="match status" value="1"/>
</dbReference>
<name>E5ATK8_MYCRK</name>
<gene>
    <name evidence="5" type="ordered locus">RBRH_03460</name>
</gene>